<evidence type="ECO:0000256" key="4">
    <source>
        <dbReference type="ARBA" id="ARBA00022605"/>
    </source>
</evidence>
<dbReference type="CDD" id="cd00537">
    <property type="entry name" value="MTHFR"/>
    <property type="match status" value="1"/>
</dbReference>
<comment type="similarity">
    <text evidence="3 12">Belongs to the methylenetetrahydrofolate reductase family.</text>
</comment>
<keyword evidence="5 12" id="KW-0285">Flavoprotein</keyword>
<evidence type="ECO:0000256" key="7">
    <source>
        <dbReference type="ARBA" id="ARBA00023002"/>
    </source>
</evidence>
<reference evidence="14" key="2">
    <citation type="journal article" date="2020" name="Antonie Van Leeuwenhoek">
        <title>Labilibaculum antarcticum sp. nov., a novel facultative anaerobic, psychrotorelant bacterium isolated from marine sediment of Antarctica.</title>
        <authorList>
            <person name="Watanabe M."/>
            <person name="Kojima H."/>
            <person name="Fukui M."/>
        </authorList>
    </citation>
    <scope>NUCLEOTIDE SEQUENCE [LARGE SCALE GENOMIC DNA]</scope>
    <source>
        <strain evidence="14">SPP2</strain>
    </source>
</reference>
<dbReference type="Proteomes" id="UP000218267">
    <property type="component" value="Chromosome"/>
</dbReference>
<dbReference type="PANTHER" id="PTHR45754:SF3">
    <property type="entry name" value="METHYLENETETRAHYDROFOLATE REDUCTASE (NADPH)"/>
    <property type="match status" value="1"/>
</dbReference>
<dbReference type="GO" id="GO:0009086">
    <property type="term" value="P:methionine biosynthetic process"/>
    <property type="evidence" value="ECO:0007669"/>
    <property type="project" value="UniProtKB-KW"/>
</dbReference>
<evidence type="ECO:0000256" key="1">
    <source>
        <dbReference type="ARBA" id="ARBA00001974"/>
    </source>
</evidence>
<dbReference type="SUPFAM" id="SSF51730">
    <property type="entry name" value="FAD-linked oxidoreductase"/>
    <property type="match status" value="1"/>
</dbReference>
<comment type="pathway">
    <text evidence="2 12">One-carbon metabolism; tetrahydrofolate interconversion.</text>
</comment>
<evidence type="ECO:0000256" key="2">
    <source>
        <dbReference type="ARBA" id="ARBA00004777"/>
    </source>
</evidence>
<keyword evidence="7 12" id="KW-0560">Oxidoreductase</keyword>
<dbReference type="UniPathway" id="UPA00193"/>
<comment type="catalytic activity">
    <reaction evidence="11">
        <text>(6S)-5-methyl-5,6,7,8-tetrahydrofolate + NAD(+) = (6R)-5,10-methylene-5,6,7,8-tetrahydrofolate + NADH + H(+)</text>
        <dbReference type="Rhea" id="RHEA:19821"/>
        <dbReference type="ChEBI" id="CHEBI:15378"/>
        <dbReference type="ChEBI" id="CHEBI:15636"/>
        <dbReference type="ChEBI" id="CHEBI:18608"/>
        <dbReference type="ChEBI" id="CHEBI:57540"/>
        <dbReference type="ChEBI" id="CHEBI:57945"/>
        <dbReference type="EC" id="1.5.1.54"/>
    </reaction>
    <physiologicalReaction direction="right-to-left" evidence="11">
        <dbReference type="Rhea" id="RHEA:19823"/>
    </physiologicalReaction>
</comment>
<dbReference type="KEGG" id="mbas:ALGA_2314"/>
<proteinExistence type="inferred from homology"/>
<dbReference type="Gene3D" id="3.20.20.220">
    <property type="match status" value="1"/>
</dbReference>
<comment type="pathway">
    <text evidence="10">Amino-acid biosynthesis; L-methionine biosynthesis via de novo pathway.</text>
</comment>
<dbReference type="InterPro" id="IPR004620">
    <property type="entry name" value="MTHF_reductase_bac"/>
</dbReference>
<accession>A0A1Y1CJS8</accession>
<keyword evidence="9" id="KW-0486">Methionine biosynthesis</keyword>
<dbReference type="FunFam" id="3.20.20.220:FF:000015">
    <property type="entry name" value="Methylenetetrahydrofolate reductase"/>
    <property type="match status" value="1"/>
</dbReference>
<dbReference type="GO" id="GO:0005829">
    <property type="term" value="C:cytosol"/>
    <property type="evidence" value="ECO:0007669"/>
    <property type="project" value="InterPro"/>
</dbReference>
<dbReference type="EC" id="1.5.1.54" evidence="12"/>
<keyword evidence="6 12" id="KW-0274">FAD</keyword>
<sequence>MKVIELLNQAIENKTTHFSFELLPPLRGNSINKVFNTIDKLKEFDPKYINITAHRDEMVFSESASGIIEKKLTRKRPGTVAVAAAIKNEYKITVVPHIICSGFLPEETENALLDLNFLGIYDLLLLRGDSSSRHEFISSEGEHKYAVDLIKQVDEINKGNFLDGTHVEPFATPFSYGTAGYPEKHEEAPNLDSDIYWLKKKVDAGAEYIVTQMFFDNQKFFDFVKKARAAGITVPIVPGIKPISALSQLTVLPQIFKTDIPEALAAEVRKCKTNDEVKQVGTEWGIQQGKELIQHGVPSLHFYTLMASNCVRDIAKAIY</sequence>
<dbReference type="Pfam" id="PF02219">
    <property type="entry name" value="MTHFR"/>
    <property type="match status" value="1"/>
</dbReference>
<evidence type="ECO:0000256" key="11">
    <source>
        <dbReference type="ARBA" id="ARBA00048628"/>
    </source>
</evidence>
<evidence type="ECO:0000256" key="9">
    <source>
        <dbReference type="ARBA" id="ARBA00023167"/>
    </source>
</evidence>
<evidence type="ECO:0000313" key="13">
    <source>
        <dbReference type="EMBL" id="BAX80646.1"/>
    </source>
</evidence>
<dbReference type="GO" id="GO:0106312">
    <property type="term" value="F:methylenetetrahydrofolate reductase (NADH) activity"/>
    <property type="evidence" value="ECO:0007669"/>
    <property type="project" value="UniProtKB-EC"/>
</dbReference>
<keyword evidence="8" id="KW-0520">NAD</keyword>
<evidence type="ECO:0000256" key="8">
    <source>
        <dbReference type="ARBA" id="ARBA00023027"/>
    </source>
</evidence>
<reference evidence="13 14" key="1">
    <citation type="journal article" date="2018" name="Mar. Genomics">
        <title>Complete genome sequence of Marinifilaceae bacterium strain SPP2, isolated from the Antarctic marine sediment.</title>
        <authorList>
            <person name="Watanabe M."/>
            <person name="Kojima H."/>
            <person name="Fukui M."/>
        </authorList>
    </citation>
    <scope>NUCLEOTIDE SEQUENCE [LARGE SCALE GENOMIC DNA]</scope>
    <source>
        <strain evidence="13 14">SPP2</strain>
    </source>
</reference>
<dbReference type="OrthoDB" id="9812555at2"/>
<dbReference type="GO" id="GO:0035999">
    <property type="term" value="P:tetrahydrofolate interconversion"/>
    <property type="evidence" value="ECO:0007669"/>
    <property type="project" value="UniProtKB-UniPathway"/>
</dbReference>
<keyword evidence="4" id="KW-0028">Amino-acid biosynthesis</keyword>
<dbReference type="GO" id="GO:0071949">
    <property type="term" value="F:FAD binding"/>
    <property type="evidence" value="ECO:0007669"/>
    <property type="project" value="TreeGrafter"/>
</dbReference>
<evidence type="ECO:0000256" key="5">
    <source>
        <dbReference type="ARBA" id="ARBA00022630"/>
    </source>
</evidence>
<dbReference type="EMBL" id="AP018042">
    <property type="protein sequence ID" value="BAX80646.1"/>
    <property type="molecule type" value="Genomic_DNA"/>
</dbReference>
<dbReference type="PANTHER" id="PTHR45754">
    <property type="entry name" value="METHYLENETETRAHYDROFOLATE REDUCTASE"/>
    <property type="match status" value="1"/>
</dbReference>
<evidence type="ECO:0000256" key="6">
    <source>
        <dbReference type="ARBA" id="ARBA00022827"/>
    </source>
</evidence>
<evidence type="ECO:0000256" key="3">
    <source>
        <dbReference type="ARBA" id="ARBA00006743"/>
    </source>
</evidence>
<comment type="cofactor">
    <cofactor evidence="1 12">
        <name>FAD</name>
        <dbReference type="ChEBI" id="CHEBI:57692"/>
    </cofactor>
</comment>
<evidence type="ECO:0000313" key="14">
    <source>
        <dbReference type="Proteomes" id="UP000218267"/>
    </source>
</evidence>
<evidence type="ECO:0000256" key="10">
    <source>
        <dbReference type="ARBA" id="ARBA00034478"/>
    </source>
</evidence>
<evidence type="ECO:0000256" key="12">
    <source>
        <dbReference type="RuleBase" id="RU003862"/>
    </source>
</evidence>
<dbReference type="RefSeq" id="WP_096429489.1">
    <property type="nucleotide sequence ID" value="NZ_AP018042.1"/>
</dbReference>
<keyword evidence="14" id="KW-1185">Reference proteome</keyword>
<gene>
    <name evidence="13" type="ORF">ALGA_2314</name>
</gene>
<dbReference type="AlphaFoldDB" id="A0A1Y1CJS8"/>
<dbReference type="InterPro" id="IPR003171">
    <property type="entry name" value="Mehydrof_redctse-like"/>
</dbReference>
<organism evidence="13 14">
    <name type="scientific">Labilibaculum antarcticum</name>
    <dbReference type="NCBI Taxonomy" id="1717717"/>
    <lineage>
        <taxon>Bacteria</taxon>
        <taxon>Pseudomonadati</taxon>
        <taxon>Bacteroidota</taxon>
        <taxon>Bacteroidia</taxon>
        <taxon>Marinilabiliales</taxon>
        <taxon>Marinifilaceae</taxon>
        <taxon>Labilibaculum</taxon>
    </lineage>
</organism>
<protein>
    <recommendedName>
        <fullName evidence="12">Methylenetetrahydrofolate reductase</fullName>
        <ecNumber evidence="12">1.5.1.54</ecNumber>
    </recommendedName>
</protein>
<dbReference type="InterPro" id="IPR029041">
    <property type="entry name" value="FAD-linked_oxidoreductase-like"/>
</dbReference>
<dbReference type="NCBIfam" id="TIGR00676">
    <property type="entry name" value="fadh2"/>
    <property type="match status" value="1"/>
</dbReference>
<name>A0A1Y1CJS8_9BACT</name>